<dbReference type="GO" id="GO:0008081">
    <property type="term" value="F:phosphoric diester hydrolase activity"/>
    <property type="evidence" value="ECO:0007669"/>
    <property type="project" value="InterPro"/>
</dbReference>
<keyword evidence="3" id="KW-1185">Reference proteome</keyword>
<dbReference type="Pfam" id="PF03009">
    <property type="entry name" value="GDPD"/>
    <property type="match status" value="1"/>
</dbReference>
<evidence type="ECO:0000259" key="1">
    <source>
        <dbReference type="PROSITE" id="PS51704"/>
    </source>
</evidence>
<dbReference type="PROSITE" id="PS51704">
    <property type="entry name" value="GP_PDE"/>
    <property type="match status" value="1"/>
</dbReference>
<reference evidence="2 3" key="1">
    <citation type="journal article" date="2015" name="Genome Announc.">
        <title>Expanding the biotechnology potential of lactobacilli through comparative genomics of 213 strains and associated genera.</title>
        <authorList>
            <person name="Sun Z."/>
            <person name="Harris H.M."/>
            <person name="McCann A."/>
            <person name="Guo C."/>
            <person name="Argimon S."/>
            <person name="Zhang W."/>
            <person name="Yang X."/>
            <person name="Jeffery I.B."/>
            <person name="Cooney J.C."/>
            <person name="Kagawa T.F."/>
            <person name="Liu W."/>
            <person name="Song Y."/>
            <person name="Salvetti E."/>
            <person name="Wrobel A."/>
            <person name="Rasinkangas P."/>
            <person name="Parkhill J."/>
            <person name="Rea M.C."/>
            <person name="O'Sullivan O."/>
            <person name="Ritari J."/>
            <person name="Douillard F.P."/>
            <person name="Paul Ross R."/>
            <person name="Yang R."/>
            <person name="Briner A.E."/>
            <person name="Felis G.E."/>
            <person name="de Vos W.M."/>
            <person name="Barrangou R."/>
            <person name="Klaenhammer T.R."/>
            <person name="Caufield P.W."/>
            <person name="Cui Y."/>
            <person name="Zhang H."/>
            <person name="O'Toole P.W."/>
        </authorList>
    </citation>
    <scope>NUCLEOTIDE SEQUENCE [LARGE SCALE GENOMIC DNA]</scope>
    <source>
        <strain evidence="2 3">ATCC 53295</strain>
    </source>
</reference>
<dbReference type="SUPFAM" id="SSF51695">
    <property type="entry name" value="PLC-like phosphodiesterases"/>
    <property type="match status" value="1"/>
</dbReference>
<feature type="domain" description="GP-PDE" evidence="1">
    <location>
        <begin position="13"/>
        <end position="248"/>
    </location>
</feature>
<protein>
    <submittedName>
        <fullName evidence="2">Glycerophosphoryl diester phosphodiesterase</fullName>
    </submittedName>
</protein>
<dbReference type="eggNOG" id="COG0584">
    <property type="taxonomic scope" value="Bacteria"/>
</dbReference>
<dbReference type="STRING" id="357278.IV61_GL001475"/>
<comment type="caution">
    <text evidence="2">The sequence shown here is derived from an EMBL/GenBank/DDBJ whole genome shotgun (WGS) entry which is preliminary data.</text>
</comment>
<dbReference type="PANTHER" id="PTHR46211:SF1">
    <property type="entry name" value="GLYCEROPHOSPHODIESTER PHOSPHODIESTERASE, CYTOPLASMIC"/>
    <property type="match status" value="1"/>
</dbReference>
<sequence>MKGVAVLFKRQGTQILAHRGSKGTRPENTLVAFQAALDAGADGIETDVQLSKDGQMVIMHDEQVDRTTDGTGNIRDLTLAQLKQLDAGSHFATEFAGTRIPTLDEVIQLLDLNQFTGIFNLELKTNKFPYPGIERQLATYFKQWDVPFRLVFSSFRAQSLLTLKALYPQAEYAKLFQTAGRQAKQMQRRHQVADLHPDIRWVKAHRFWLPHVQLRPWTVNSAADMTYCFKHHFAGIITDYPAQAVRLRQQIQGEFDSWKKS</sequence>
<dbReference type="PANTHER" id="PTHR46211">
    <property type="entry name" value="GLYCEROPHOSPHORYL DIESTER PHOSPHODIESTERASE"/>
    <property type="match status" value="1"/>
</dbReference>
<name>A0A0R1GVC0_9LACO</name>
<dbReference type="RefSeq" id="WP_051089614.1">
    <property type="nucleotide sequence ID" value="NZ_AZCZ01000035.1"/>
</dbReference>
<proteinExistence type="predicted"/>
<dbReference type="Gene3D" id="3.20.20.190">
    <property type="entry name" value="Phosphatidylinositol (PI) phosphodiesterase"/>
    <property type="match status" value="1"/>
</dbReference>
<dbReference type="OrthoDB" id="384721at2"/>
<evidence type="ECO:0000313" key="2">
    <source>
        <dbReference type="EMBL" id="KRK35540.1"/>
    </source>
</evidence>
<dbReference type="EMBL" id="AZCZ01000035">
    <property type="protein sequence ID" value="KRK35540.1"/>
    <property type="molecule type" value="Genomic_DNA"/>
</dbReference>
<dbReference type="AlphaFoldDB" id="A0A0R1GVC0"/>
<gene>
    <name evidence="2" type="ORF">FD07_GL001410</name>
</gene>
<accession>A0A0R1GVC0</accession>
<evidence type="ECO:0000313" key="3">
    <source>
        <dbReference type="Proteomes" id="UP000051176"/>
    </source>
</evidence>
<dbReference type="PATRIC" id="fig|1267003.4.peg.1491"/>
<dbReference type="InterPro" id="IPR017946">
    <property type="entry name" value="PLC-like_Pdiesterase_TIM-brl"/>
</dbReference>
<dbReference type="GO" id="GO:0006629">
    <property type="term" value="P:lipid metabolic process"/>
    <property type="evidence" value="ECO:0007669"/>
    <property type="project" value="InterPro"/>
</dbReference>
<dbReference type="CDD" id="cd08563">
    <property type="entry name" value="GDPD_TtGDE_like"/>
    <property type="match status" value="1"/>
</dbReference>
<organism evidence="2 3">
    <name type="scientific">Levilactobacillus parabrevis ATCC 53295</name>
    <dbReference type="NCBI Taxonomy" id="1267003"/>
    <lineage>
        <taxon>Bacteria</taxon>
        <taxon>Bacillati</taxon>
        <taxon>Bacillota</taxon>
        <taxon>Bacilli</taxon>
        <taxon>Lactobacillales</taxon>
        <taxon>Lactobacillaceae</taxon>
        <taxon>Levilactobacillus</taxon>
    </lineage>
</organism>
<dbReference type="InterPro" id="IPR030395">
    <property type="entry name" value="GP_PDE_dom"/>
</dbReference>
<dbReference type="Proteomes" id="UP000051176">
    <property type="component" value="Unassembled WGS sequence"/>
</dbReference>